<evidence type="ECO:0000313" key="5">
    <source>
        <dbReference type="EMBL" id="MXR19999.1"/>
    </source>
</evidence>
<dbReference type="SMART" id="SM00065">
    <property type="entry name" value="GAF"/>
    <property type="match status" value="3"/>
</dbReference>
<dbReference type="SMART" id="SM00091">
    <property type="entry name" value="PAS"/>
    <property type="match status" value="2"/>
</dbReference>
<dbReference type="OrthoDB" id="165911at2157"/>
<dbReference type="Pfam" id="PF04967">
    <property type="entry name" value="HTH_10"/>
    <property type="match status" value="1"/>
</dbReference>
<keyword evidence="2" id="KW-0804">Transcription</keyword>
<dbReference type="Gene3D" id="3.30.450.40">
    <property type="match status" value="3"/>
</dbReference>
<dbReference type="InterPro" id="IPR001610">
    <property type="entry name" value="PAC"/>
</dbReference>
<dbReference type="InterPro" id="IPR052155">
    <property type="entry name" value="Biofilm_reg_signaling"/>
</dbReference>
<dbReference type="SUPFAM" id="SSF55785">
    <property type="entry name" value="PYP-like sensor domain (PAS domain)"/>
    <property type="match status" value="2"/>
</dbReference>
<dbReference type="AlphaFoldDB" id="A0A6B0SQX3"/>
<proteinExistence type="predicted"/>
<dbReference type="Gene3D" id="1.10.10.10">
    <property type="entry name" value="Winged helix-like DNA-binding domain superfamily/Winged helix DNA-binding domain"/>
    <property type="match status" value="1"/>
</dbReference>
<dbReference type="CDD" id="cd00130">
    <property type="entry name" value="PAS"/>
    <property type="match status" value="2"/>
</dbReference>
<dbReference type="NCBIfam" id="TIGR00229">
    <property type="entry name" value="sensory_box"/>
    <property type="match status" value="3"/>
</dbReference>
<dbReference type="PROSITE" id="PS50112">
    <property type="entry name" value="PAS"/>
    <property type="match status" value="2"/>
</dbReference>
<dbReference type="InterPro" id="IPR013324">
    <property type="entry name" value="RNA_pol_sigma_r3/r4-like"/>
</dbReference>
<dbReference type="InterPro" id="IPR035965">
    <property type="entry name" value="PAS-like_dom_sf"/>
</dbReference>
<gene>
    <name evidence="5" type="ORF">GRX66_05060</name>
</gene>
<dbReference type="SMART" id="SM00086">
    <property type="entry name" value="PAC"/>
    <property type="match status" value="2"/>
</dbReference>
<dbReference type="Pfam" id="PF15915">
    <property type="entry name" value="BAT"/>
    <property type="match status" value="1"/>
</dbReference>
<dbReference type="Gene3D" id="3.30.450.20">
    <property type="entry name" value="PAS domain"/>
    <property type="match status" value="2"/>
</dbReference>
<dbReference type="SUPFAM" id="SSF88659">
    <property type="entry name" value="Sigma3 and sigma4 domains of RNA polymerase sigma factors"/>
    <property type="match status" value="1"/>
</dbReference>
<dbReference type="EMBL" id="WUUU01000023">
    <property type="protein sequence ID" value="MXR19999.1"/>
    <property type="molecule type" value="Genomic_DNA"/>
</dbReference>
<feature type="domain" description="PAC" evidence="4">
    <location>
        <begin position="386"/>
        <end position="438"/>
    </location>
</feature>
<dbReference type="Pfam" id="PF08448">
    <property type="entry name" value="PAS_4"/>
    <property type="match status" value="1"/>
</dbReference>
<reference evidence="5 6" key="1">
    <citation type="submission" date="2019-12" db="EMBL/GenBank/DDBJ databases">
        <title>Isolation and characterization of three novel carbon monoxide-oxidizing members of Halobacteria from salione crusts and soils.</title>
        <authorList>
            <person name="Myers M.R."/>
            <person name="King G.M."/>
        </authorList>
    </citation>
    <scope>NUCLEOTIDE SEQUENCE [LARGE SCALE GENOMIC DNA]</scope>
    <source>
        <strain evidence="5 6">PCN9</strain>
    </source>
</reference>
<dbReference type="RefSeq" id="WP_159525563.1">
    <property type="nucleotide sequence ID" value="NZ_WUUU01000023.1"/>
</dbReference>
<feature type="domain" description="PAS" evidence="3">
    <location>
        <begin position="8"/>
        <end position="78"/>
    </location>
</feature>
<sequence>MTLSDSEAVAQFHALAETTPDALVTIDSESRIQFVNPDIETILGYTPDELLGESLTKIMPGDLEDSHLEAVDRYLATGTRQLDWNHVELPAQHKDGHEVPLVITFSEFTSDGERLFTGIIRDVSSRKTLESERDLLKATEDELLRADVVDDALRNILRLLGESMNWLYGEAWVPADGRATLTCATTWTAEAADLEEFREQSTQIAPSSGRGLVGRVWGTGEYEWIPDVSTATESVFPRTDIASDAGLKAALAVPIRTDDSTVGVMVFLMAEAQSVDERMVEVTRAVGANLGLLIARRQAEDALREKRNLVSNILETSPIGIVVIDADGTFTYVNDRAEEILWLEPDEEGNYPGFDEVPYRALDVEGAVLPESEVPYHKVLRTGTDVSYDIKIEHHDGTQRWLSQRGTPLRDESGAITQTVFTFEDVTDRKRREKTLEGLTELGQELAEVESFEDACERAAAAACDSFDLPVTTIQRYDAETGSLEPCARTVRLDGLVGESPLFASERGLPWQAFVQSETRVLPDLNDATGIDEDGTPLSSALLVPIGEHGVLTVGATEPDAFADRTVTLAELLSGTLNAVFDRLDREAQLRERTSELERKNDRLGRVQRINSHIREITESLLDATSKPEIKQLVCDRLANSDPYRFVWFGERDFATETITASAAAGVEEGYLDEIDVRTDPGEGDADPAERAVQTHEVEVQNNLHADPPFEPWRQEAMQRGYRASIAVPVVYNETLYGLLNIYAGEPELFSEMEQAVLTELGEMIGYALNAMERYDALVSEESVELEFLIRDFSDPILQLLRDNDGQIRLENIGSRDAGSLQVFVAFEDLAFETIRSFFEEHLGSDDLTLVRDRDGEIIVELTLPEDSFLVTLLDRGAMPTDITATPAEGRTTIRVPQSASVRDFVEMFEQYYDDAELVARRESPNPVQTRAEFERVYVDRLTERQREVLQTAYFAGFFEQPRDNSAGDIAEMLDVSQPTVSRHLRSSQAKLLAMLFGDT</sequence>
<dbReference type="Pfam" id="PF13185">
    <property type="entry name" value="GAF_2"/>
    <property type="match status" value="3"/>
</dbReference>
<evidence type="ECO:0000259" key="4">
    <source>
        <dbReference type="PROSITE" id="PS50113"/>
    </source>
</evidence>
<dbReference type="InterPro" id="IPR000700">
    <property type="entry name" value="PAS-assoc_C"/>
</dbReference>
<dbReference type="InterPro" id="IPR007050">
    <property type="entry name" value="HTH_bacterioopsin"/>
</dbReference>
<evidence type="ECO:0000256" key="2">
    <source>
        <dbReference type="ARBA" id="ARBA00023163"/>
    </source>
</evidence>
<organism evidence="5 6">
    <name type="scientific">Halobacterium bonnevillei</name>
    <dbReference type="NCBI Taxonomy" id="2692200"/>
    <lineage>
        <taxon>Archaea</taxon>
        <taxon>Methanobacteriati</taxon>
        <taxon>Methanobacteriota</taxon>
        <taxon>Stenosarchaea group</taxon>
        <taxon>Halobacteria</taxon>
        <taxon>Halobacteriales</taxon>
        <taxon>Halobacteriaceae</taxon>
        <taxon>Halobacterium</taxon>
    </lineage>
</organism>
<dbReference type="Pfam" id="PF13426">
    <property type="entry name" value="PAS_9"/>
    <property type="match status" value="1"/>
</dbReference>
<dbReference type="Proteomes" id="UP000471521">
    <property type="component" value="Unassembled WGS sequence"/>
</dbReference>
<dbReference type="InterPro" id="IPR013656">
    <property type="entry name" value="PAS_4"/>
</dbReference>
<dbReference type="InterPro" id="IPR029016">
    <property type="entry name" value="GAF-like_dom_sf"/>
</dbReference>
<comment type="caution">
    <text evidence="5">The sequence shown here is derived from an EMBL/GenBank/DDBJ whole genome shotgun (WGS) entry which is preliminary data.</text>
</comment>
<evidence type="ECO:0000259" key="3">
    <source>
        <dbReference type="PROSITE" id="PS50112"/>
    </source>
</evidence>
<name>A0A6B0SQX3_9EURY</name>
<keyword evidence="6" id="KW-1185">Reference proteome</keyword>
<dbReference type="InterPro" id="IPR036388">
    <property type="entry name" value="WH-like_DNA-bd_sf"/>
</dbReference>
<keyword evidence="1" id="KW-0805">Transcription regulation</keyword>
<dbReference type="PROSITE" id="PS50113">
    <property type="entry name" value="PAC"/>
    <property type="match status" value="1"/>
</dbReference>
<dbReference type="PANTHER" id="PTHR44757">
    <property type="entry name" value="DIGUANYLATE CYCLASE DGCP"/>
    <property type="match status" value="1"/>
</dbReference>
<feature type="domain" description="PAS" evidence="3">
    <location>
        <begin position="306"/>
        <end position="347"/>
    </location>
</feature>
<evidence type="ECO:0000256" key="1">
    <source>
        <dbReference type="ARBA" id="ARBA00023015"/>
    </source>
</evidence>
<evidence type="ECO:0000313" key="6">
    <source>
        <dbReference type="Proteomes" id="UP000471521"/>
    </source>
</evidence>
<dbReference type="PANTHER" id="PTHR44757:SF2">
    <property type="entry name" value="BIOFILM ARCHITECTURE MAINTENANCE PROTEIN MBAA"/>
    <property type="match status" value="1"/>
</dbReference>
<dbReference type="InterPro" id="IPR003018">
    <property type="entry name" value="GAF"/>
</dbReference>
<dbReference type="InterPro" id="IPR031803">
    <property type="entry name" value="BAT_GAF/HTH-assoc"/>
</dbReference>
<accession>A0A6B0SQX3</accession>
<dbReference type="InterPro" id="IPR000014">
    <property type="entry name" value="PAS"/>
</dbReference>
<protein>
    <submittedName>
        <fullName evidence="5">PAS domain S-box protein</fullName>
    </submittedName>
</protein>
<dbReference type="SUPFAM" id="SSF55781">
    <property type="entry name" value="GAF domain-like"/>
    <property type="match status" value="3"/>
</dbReference>